<dbReference type="PANTHER" id="PTHR43861:SF6">
    <property type="entry name" value="METHYLTRANSFERASE TYPE 11"/>
    <property type="match status" value="1"/>
</dbReference>
<dbReference type="Gene3D" id="3.40.50.150">
    <property type="entry name" value="Vaccinia Virus protein VP39"/>
    <property type="match status" value="1"/>
</dbReference>
<dbReference type="GO" id="GO:0008168">
    <property type="term" value="F:methyltransferase activity"/>
    <property type="evidence" value="ECO:0007669"/>
    <property type="project" value="UniProtKB-KW"/>
</dbReference>
<comment type="caution">
    <text evidence="2">The sequence shown here is derived from an EMBL/GenBank/DDBJ whole genome shotgun (WGS) entry which is preliminary data.</text>
</comment>
<protein>
    <submittedName>
        <fullName evidence="2">Methyltransferase domain-containing protein</fullName>
    </submittedName>
</protein>
<accession>A0ABW9T8Z2</accession>
<dbReference type="Proteomes" id="UP000435177">
    <property type="component" value="Unassembled WGS sequence"/>
</dbReference>
<name>A0ABW9T8Z2_9BACL</name>
<gene>
    <name evidence="2" type="ORF">GNP94_22605</name>
</gene>
<feature type="compositionally biased region" description="Basic and acidic residues" evidence="1">
    <location>
        <begin position="290"/>
        <end position="299"/>
    </location>
</feature>
<dbReference type="GO" id="GO:0032259">
    <property type="term" value="P:methylation"/>
    <property type="evidence" value="ECO:0007669"/>
    <property type="project" value="UniProtKB-KW"/>
</dbReference>
<dbReference type="CDD" id="cd02440">
    <property type="entry name" value="AdoMet_MTases"/>
    <property type="match status" value="1"/>
</dbReference>
<evidence type="ECO:0000313" key="2">
    <source>
        <dbReference type="EMBL" id="MUG68764.1"/>
    </source>
</evidence>
<dbReference type="PANTHER" id="PTHR43861">
    <property type="entry name" value="TRANS-ACONITATE 2-METHYLTRANSFERASE-RELATED"/>
    <property type="match status" value="1"/>
</dbReference>
<reference evidence="2 3" key="1">
    <citation type="submission" date="2019-11" db="EMBL/GenBank/DDBJ databases">
        <title>Draft genome sequences of five Paenibacillus species of dairy origin.</title>
        <authorList>
            <person name="Olajide A.M."/>
            <person name="Chen S."/>
            <person name="Lapointe G."/>
        </authorList>
    </citation>
    <scope>NUCLEOTIDE SEQUENCE [LARGE SCALE GENOMIC DNA]</scope>
    <source>
        <strain evidence="2 3">3CS1</strain>
    </source>
</reference>
<dbReference type="SUPFAM" id="SSF53335">
    <property type="entry name" value="S-adenosyl-L-methionine-dependent methyltransferases"/>
    <property type="match status" value="1"/>
</dbReference>
<dbReference type="EMBL" id="WOAA01000034">
    <property type="protein sequence ID" value="MUG68764.1"/>
    <property type="molecule type" value="Genomic_DNA"/>
</dbReference>
<dbReference type="RefSeq" id="WP_155619075.1">
    <property type="nucleotide sequence ID" value="NZ_WOAA01000034.1"/>
</dbReference>
<keyword evidence="2" id="KW-0808">Transferase</keyword>
<proteinExistence type="predicted"/>
<dbReference type="Pfam" id="PF13489">
    <property type="entry name" value="Methyltransf_23"/>
    <property type="match status" value="1"/>
</dbReference>
<evidence type="ECO:0000313" key="3">
    <source>
        <dbReference type="Proteomes" id="UP000435177"/>
    </source>
</evidence>
<keyword evidence="2" id="KW-0489">Methyltransferase</keyword>
<sequence length="299" mass="33875">MECPLCRSSEHVTLYYAYSRFDLFECDDCKLLFQRHAETTDVARIIEEVYDDRWVAMRDKYAHLTFQDHALFNTLQLEMFRPGKGRLLEIGSGTGEFLFTAQSAGWDVTGVEASASSCKYAKQKYDLELHNALWSPELAEEWEPFDAVVFWHVLEHMARPVEFLCGVAGKLQDNGLLLFSVPNLQSFTNAIYGKQSPLLTEKDHLYHYSARSLMKLLAQTPFQPVSLFTRQVPNHLEQLLGSSTAETAYSMADKMAILTQLQGKAMGHEICCIARKRPDSAPPTSEAATETERLSQKSS</sequence>
<feature type="region of interest" description="Disordered" evidence="1">
    <location>
        <begin position="276"/>
        <end position="299"/>
    </location>
</feature>
<dbReference type="InterPro" id="IPR029063">
    <property type="entry name" value="SAM-dependent_MTases_sf"/>
</dbReference>
<organism evidence="2 3">
    <name type="scientific">Paenibacillus campinasensis</name>
    <dbReference type="NCBI Taxonomy" id="66347"/>
    <lineage>
        <taxon>Bacteria</taxon>
        <taxon>Bacillati</taxon>
        <taxon>Bacillota</taxon>
        <taxon>Bacilli</taxon>
        <taxon>Bacillales</taxon>
        <taxon>Paenibacillaceae</taxon>
        <taxon>Paenibacillus</taxon>
    </lineage>
</organism>
<evidence type="ECO:0000256" key="1">
    <source>
        <dbReference type="SAM" id="MobiDB-lite"/>
    </source>
</evidence>
<keyword evidence="3" id="KW-1185">Reference proteome</keyword>